<feature type="transmembrane region" description="Helical" evidence="6">
    <location>
        <begin position="206"/>
        <end position="224"/>
    </location>
</feature>
<dbReference type="RefSeq" id="WP_120750978.1">
    <property type="nucleotide sequence ID" value="NZ_RBAH01000030.1"/>
</dbReference>
<feature type="transmembrane region" description="Helical" evidence="6">
    <location>
        <begin position="98"/>
        <end position="117"/>
    </location>
</feature>
<proteinExistence type="inferred from homology"/>
<comment type="similarity">
    <text evidence="2 6">Belongs to the 4-toluene sulfonate uptake permease (TSUP) (TC 2.A.102) family.</text>
</comment>
<keyword evidence="5 6" id="KW-0472">Membrane</keyword>
<dbReference type="EMBL" id="RBAH01000030">
    <property type="protein sequence ID" value="RKN70691.1"/>
    <property type="molecule type" value="Genomic_DNA"/>
</dbReference>
<keyword evidence="3 6" id="KW-0812">Transmembrane</keyword>
<feature type="transmembrane region" description="Helical" evidence="6">
    <location>
        <begin position="41"/>
        <end position="60"/>
    </location>
</feature>
<dbReference type="PANTHER" id="PTHR43701">
    <property type="entry name" value="MEMBRANE TRANSPORTER PROTEIN MJ0441-RELATED"/>
    <property type="match status" value="1"/>
</dbReference>
<comment type="subcellular location">
    <subcellularLocation>
        <location evidence="6">Cell membrane</location>
        <topology evidence="6">Multi-pass membrane protein</topology>
    </subcellularLocation>
    <subcellularLocation>
        <location evidence="1">Membrane</location>
        <topology evidence="1">Multi-pass membrane protein</topology>
    </subcellularLocation>
</comment>
<dbReference type="InterPro" id="IPR002781">
    <property type="entry name" value="TM_pro_TauE-like"/>
</dbReference>
<feature type="transmembrane region" description="Helical" evidence="6">
    <location>
        <begin position="7"/>
        <end position="35"/>
    </location>
</feature>
<feature type="transmembrane region" description="Helical" evidence="6">
    <location>
        <begin position="179"/>
        <end position="199"/>
    </location>
</feature>
<feature type="transmembrane region" description="Helical" evidence="6">
    <location>
        <begin position="230"/>
        <end position="251"/>
    </location>
</feature>
<dbReference type="InterPro" id="IPR051598">
    <property type="entry name" value="TSUP/Inactive_protease-like"/>
</dbReference>
<evidence type="ECO:0000256" key="5">
    <source>
        <dbReference type="ARBA" id="ARBA00023136"/>
    </source>
</evidence>
<evidence type="ECO:0000256" key="1">
    <source>
        <dbReference type="ARBA" id="ARBA00004141"/>
    </source>
</evidence>
<keyword evidence="8" id="KW-1185">Reference proteome</keyword>
<dbReference type="AlphaFoldDB" id="A0A3B0BE24"/>
<comment type="caution">
    <text evidence="7">The sequence shown here is derived from an EMBL/GenBank/DDBJ whole genome shotgun (WGS) entry which is preliminary data.</text>
</comment>
<gene>
    <name evidence="7" type="ORF">D7M11_30105</name>
</gene>
<dbReference type="Proteomes" id="UP000282311">
    <property type="component" value="Unassembled WGS sequence"/>
</dbReference>
<dbReference type="GO" id="GO:0005886">
    <property type="term" value="C:plasma membrane"/>
    <property type="evidence" value="ECO:0007669"/>
    <property type="project" value="UniProtKB-SubCell"/>
</dbReference>
<reference evidence="7 8" key="1">
    <citation type="journal article" date="2007" name="Int. J. Syst. Evol. Microbiol.">
        <title>Paenibacillus ginsengarvi sp. nov., isolated from soil from ginseng cultivation.</title>
        <authorList>
            <person name="Yoon M.H."/>
            <person name="Ten L.N."/>
            <person name="Im W.T."/>
        </authorList>
    </citation>
    <scope>NUCLEOTIDE SEQUENCE [LARGE SCALE GENOMIC DNA]</scope>
    <source>
        <strain evidence="7 8">KCTC 13059</strain>
    </source>
</reference>
<evidence type="ECO:0000313" key="8">
    <source>
        <dbReference type="Proteomes" id="UP000282311"/>
    </source>
</evidence>
<keyword evidence="6" id="KW-1003">Cell membrane</keyword>
<evidence type="ECO:0000256" key="2">
    <source>
        <dbReference type="ARBA" id="ARBA00009142"/>
    </source>
</evidence>
<keyword evidence="4 6" id="KW-1133">Transmembrane helix</keyword>
<feature type="transmembrane region" description="Helical" evidence="6">
    <location>
        <begin position="138"/>
        <end position="159"/>
    </location>
</feature>
<feature type="transmembrane region" description="Helical" evidence="6">
    <location>
        <begin position="67"/>
        <end position="86"/>
    </location>
</feature>
<dbReference type="PANTHER" id="PTHR43701:SF2">
    <property type="entry name" value="MEMBRANE TRANSPORTER PROTEIN YJNA-RELATED"/>
    <property type="match status" value="1"/>
</dbReference>
<evidence type="ECO:0000256" key="4">
    <source>
        <dbReference type="ARBA" id="ARBA00022989"/>
    </source>
</evidence>
<evidence type="ECO:0000313" key="7">
    <source>
        <dbReference type="EMBL" id="RKN70691.1"/>
    </source>
</evidence>
<dbReference type="OrthoDB" id="5457526at2"/>
<sequence>MLLEVVLAMFIVGLLLGFVGAGGSGFIIAVLSVAFGVPLQTALGTALAAMIFSSFSGAFSHYREGNAVLKVGLTAGGAGAAGALLATQFSDAIPSENLKLFTAGMLILSGLALWLRMSLVGRQSSEEGQAERTKGRGFWMGALGVGLVTGVLSGLFGIGSTPFIQIGLMTFLRLSPRQAAGTTMLVIWPIALGGGAGYYSQGHLDLLLLAEVVAGVTIGSYIGAKFTKRLPAPVLKTAMVLTPMIGGVILLM</sequence>
<accession>A0A3B0BE24</accession>
<protein>
    <recommendedName>
        <fullName evidence="6">Probable membrane transporter protein</fullName>
    </recommendedName>
</protein>
<name>A0A3B0BE24_9BACL</name>
<dbReference type="Pfam" id="PF01925">
    <property type="entry name" value="TauE"/>
    <property type="match status" value="1"/>
</dbReference>
<evidence type="ECO:0000256" key="3">
    <source>
        <dbReference type="ARBA" id="ARBA00022692"/>
    </source>
</evidence>
<evidence type="ECO:0000256" key="6">
    <source>
        <dbReference type="RuleBase" id="RU363041"/>
    </source>
</evidence>
<organism evidence="7 8">
    <name type="scientific">Paenibacillus ginsengarvi</name>
    <dbReference type="NCBI Taxonomy" id="400777"/>
    <lineage>
        <taxon>Bacteria</taxon>
        <taxon>Bacillati</taxon>
        <taxon>Bacillota</taxon>
        <taxon>Bacilli</taxon>
        <taxon>Bacillales</taxon>
        <taxon>Paenibacillaceae</taxon>
        <taxon>Paenibacillus</taxon>
    </lineage>
</organism>